<comment type="caution">
    <text evidence="4">The sequence shown here is derived from an EMBL/GenBank/DDBJ whole genome shotgun (WGS) entry which is preliminary data.</text>
</comment>
<dbReference type="EMBL" id="JADKGY010000001">
    <property type="protein sequence ID" value="MBK9981830.1"/>
    <property type="molecule type" value="Genomic_DNA"/>
</dbReference>
<dbReference type="Pfam" id="PF00072">
    <property type="entry name" value="Response_reg"/>
    <property type="match status" value="1"/>
</dbReference>
<evidence type="ECO:0000313" key="4">
    <source>
        <dbReference type="EMBL" id="MBK9981830.1"/>
    </source>
</evidence>
<organism evidence="4 5">
    <name type="scientific">Candidatus Opimibacter skivensis</name>
    <dbReference type="NCBI Taxonomy" id="2982028"/>
    <lineage>
        <taxon>Bacteria</taxon>
        <taxon>Pseudomonadati</taxon>
        <taxon>Bacteroidota</taxon>
        <taxon>Saprospiria</taxon>
        <taxon>Saprospirales</taxon>
        <taxon>Saprospiraceae</taxon>
        <taxon>Candidatus Opimibacter</taxon>
    </lineage>
</organism>
<dbReference type="InterPro" id="IPR011006">
    <property type="entry name" value="CheY-like_superfamily"/>
</dbReference>
<dbReference type="PANTHER" id="PTHR44591">
    <property type="entry name" value="STRESS RESPONSE REGULATOR PROTEIN 1"/>
    <property type="match status" value="1"/>
</dbReference>
<feature type="domain" description="Response regulatory" evidence="3">
    <location>
        <begin position="2"/>
        <end position="116"/>
    </location>
</feature>
<dbReference type="InterPro" id="IPR001789">
    <property type="entry name" value="Sig_transdc_resp-reg_receiver"/>
</dbReference>
<dbReference type="PANTHER" id="PTHR44591:SF3">
    <property type="entry name" value="RESPONSE REGULATORY DOMAIN-CONTAINING PROTEIN"/>
    <property type="match status" value="1"/>
</dbReference>
<dbReference type="PROSITE" id="PS50110">
    <property type="entry name" value="RESPONSE_REGULATORY"/>
    <property type="match status" value="1"/>
</dbReference>
<protein>
    <submittedName>
        <fullName evidence="4">Response regulator</fullName>
    </submittedName>
</protein>
<dbReference type="AlphaFoldDB" id="A0A9D7SU84"/>
<name>A0A9D7SU84_9BACT</name>
<accession>A0A9D7SU84</accession>
<proteinExistence type="predicted"/>
<sequence>MRVVIVDDEWFGLDITYRLLTQIRLDLEVVAFFQDPREALVKIPALNPDLIILDIEMPFINGFELYDKLKDMKTHFLMVTAHGDSYVRDRTLNKKVKIMTKPFCKADMSLLLNAMDF</sequence>
<gene>
    <name evidence="4" type="ORF">IPP15_05295</name>
</gene>
<feature type="modified residue" description="4-aspartylphosphate" evidence="2">
    <location>
        <position position="54"/>
    </location>
</feature>
<dbReference type="Gene3D" id="3.40.50.2300">
    <property type="match status" value="1"/>
</dbReference>
<dbReference type="InterPro" id="IPR050595">
    <property type="entry name" value="Bact_response_regulator"/>
</dbReference>
<evidence type="ECO:0000259" key="3">
    <source>
        <dbReference type="PROSITE" id="PS50110"/>
    </source>
</evidence>
<evidence type="ECO:0000256" key="1">
    <source>
        <dbReference type="ARBA" id="ARBA00022553"/>
    </source>
</evidence>
<dbReference type="SUPFAM" id="SSF52172">
    <property type="entry name" value="CheY-like"/>
    <property type="match status" value="1"/>
</dbReference>
<evidence type="ECO:0000256" key="2">
    <source>
        <dbReference type="PROSITE-ProRule" id="PRU00169"/>
    </source>
</evidence>
<dbReference type="GO" id="GO:0000160">
    <property type="term" value="P:phosphorelay signal transduction system"/>
    <property type="evidence" value="ECO:0007669"/>
    <property type="project" value="InterPro"/>
</dbReference>
<dbReference type="SMART" id="SM00448">
    <property type="entry name" value="REC"/>
    <property type="match status" value="1"/>
</dbReference>
<dbReference type="Proteomes" id="UP000808337">
    <property type="component" value="Unassembled WGS sequence"/>
</dbReference>
<keyword evidence="1 2" id="KW-0597">Phosphoprotein</keyword>
<reference evidence="4 5" key="1">
    <citation type="submission" date="2020-10" db="EMBL/GenBank/DDBJ databases">
        <title>Connecting structure to function with the recovery of over 1000 high-quality activated sludge metagenome-assembled genomes encoding full-length rRNA genes using long-read sequencing.</title>
        <authorList>
            <person name="Singleton C.M."/>
            <person name="Petriglieri F."/>
            <person name="Kristensen J.M."/>
            <person name="Kirkegaard R.H."/>
            <person name="Michaelsen T.Y."/>
            <person name="Andersen M.H."/>
            <person name="Karst S.M."/>
            <person name="Dueholm M.S."/>
            <person name="Nielsen P.H."/>
            <person name="Albertsen M."/>
        </authorList>
    </citation>
    <scope>NUCLEOTIDE SEQUENCE [LARGE SCALE GENOMIC DNA]</scope>
    <source>
        <strain evidence="4">Ribe_18-Q3-R11-54_MAXAC.273</strain>
    </source>
</reference>
<evidence type="ECO:0000313" key="5">
    <source>
        <dbReference type="Proteomes" id="UP000808337"/>
    </source>
</evidence>